<gene>
    <name evidence="1" type="ORF">L2E82_41375</name>
</gene>
<comment type="caution">
    <text evidence="1">The sequence shown here is derived from an EMBL/GenBank/DDBJ whole genome shotgun (WGS) entry which is preliminary data.</text>
</comment>
<keyword evidence="2" id="KW-1185">Reference proteome</keyword>
<sequence length="158" mass="17774">MDMEMATDLVTALEKATIMAKQLPSAPTATDSANIYASLHAAHRQLSLFLAHTAQPSIDVIIGDEAPMEVVDEETQVMNGAREEDSKMAMIDSVEERMKRCSVQKNKRPKRPLSPTWLAGGEQRRWLEYESESIRAGVDYDPHITKLKALDLIYQFHC</sequence>
<organism evidence="1 2">
    <name type="scientific">Cichorium intybus</name>
    <name type="common">Chicory</name>
    <dbReference type="NCBI Taxonomy" id="13427"/>
    <lineage>
        <taxon>Eukaryota</taxon>
        <taxon>Viridiplantae</taxon>
        <taxon>Streptophyta</taxon>
        <taxon>Embryophyta</taxon>
        <taxon>Tracheophyta</taxon>
        <taxon>Spermatophyta</taxon>
        <taxon>Magnoliopsida</taxon>
        <taxon>eudicotyledons</taxon>
        <taxon>Gunneridae</taxon>
        <taxon>Pentapetalae</taxon>
        <taxon>asterids</taxon>
        <taxon>campanulids</taxon>
        <taxon>Asterales</taxon>
        <taxon>Asteraceae</taxon>
        <taxon>Cichorioideae</taxon>
        <taxon>Cichorieae</taxon>
        <taxon>Cichoriinae</taxon>
        <taxon>Cichorium</taxon>
    </lineage>
</organism>
<proteinExistence type="predicted"/>
<accession>A0ACB9ANC6</accession>
<reference evidence="1 2" key="2">
    <citation type="journal article" date="2022" name="Mol. Ecol. Resour.">
        <title>The genomes of chicory, endive, great burdock and yacon provide insights into Asteraceae paleo-polyploidization history and plant inulin production.</title>
        <authorList>
            <person name="Fan W."/>
            <person name="Wang S."/>
            <person name="Wang H."/>
            <person name="Wang A."/>
            <person name="Jiang F."/>
            <person name="Liu H."/>
            <person name="Zhao H."/>
            <person name="Xu D."/>
            <person name="Zhang Y."/>
        </authorList>
    </citation>
    <scope>NUCLEOTIDE SEQUENCE [LARGE SCALE GENOMIC DNA]</scope>
    <source>
        <strain evidence="2">cv. Punajuju</strain>
        <tissue evidence="1">Leaves</tissue>
    </source>
</reference>
<reference evidence="2" key="1">
    <citation type="journal article" date="2022" name="Mol. Ecol. Resour.">
        <title>The genomes of chicory, endive, great burdock and yacon provide insights into Asteraceae palaeo-polyploidization history and plant inulin production.</title>
        <authorList>
            <person name="Fan W."/>
            <person name="Wang S."/>
            <person name="Wang H."/>
            <person name="Wang A."/>
            <person name="Jiang F."/>
            <person name="Liu H."/>
            <person name="Zhao H."/>
            <person name="Xu D."/>
            <person name="Zhang Y."/>
        </authorList>
    </citation>
    <scope>NUCLEOTIDE SEQUENCE [LARGE SCALE GENOMIC DNA]</scope>
    <source>
        <strain evidence="2">cv. Punajuju</strain>
    </source>
</reference>
<dbReference type="EMBL" id="CM042015">
    <property type="protein sequence ID" value="KAI3711357.1"/>
    <property type="molecule type" value="Genomic_DNA"/>
</dbReference>
<dbReference type="Proteomes" id="UP001055811">
    <property type="component" value="Linkage Group LG07"/>
</dbReference>
<evidence type="ECO:0000313" key="2">
    <source>
        <dbReference type="Proteomes" id="UP001055811"/>
    </source>
</evidence>
<evidence type="ECO:0000313" key="1">
    <source>
        <dbReference type="EMBL" id="KAI3711357.1"/>
    </source>
</evidence>
<name>A0ACB9ANC6_CICIN</name>
<protein>
    <submittedName>
        <fullName evidence="1">Uncharacterized protein</fullName>
    </submittedName>
</protein>